<organism evidence="2 3">
    <name type="scientific">Sphingomonas turrisvirgatae</name>
    <dbReference type="NCBI Taxonomy" id="1888892"/>
    <lineage>
        <taxon>Bacteria</taxon>
        <taxon>Pseudomonadati</taxon>
        <taxon>Pseudomonadota</taxon>
        <taxon>Alphaproteobacteria</taxon>
        <taxon>Sphingomonadales</taxon>
        <taxon>Sphingomonadaceae</taxon>
        <taxon>Sphingomonas</taxon>
    </lineage>
</organism>
<dbReference type="OrthoDB" id="581589at2"/>
<sequence length="319" mass="36616">MSKRRDPNPEFDFFIPLMNDLPLKDQREVMERPFFSLQKRKRLKPIEYRSPQGDAWVKVEAMPAYGMATIWDADILIWAASVINRMKEQGVNDLPRTLTTTTYDLLRGIRRGTGGRDYQELQAALSRLETTSIRTSLRAPKRRTEAQFGWLDGWSLEVDPETDQPRGMTITLSNWVYEGIVSERSLLTMHPDYFLLTGGLERALYRVARKHAGQQRGGWTCRVELLREKTGSDSTVGEFNRMLRKLIEADQLPEYTLSMTKTGGGASAVLFELRGAAEAAELHAKLEADRERRERAEAERRRTHEVDALMDRLARGQRA</sequence>
<gene>
    <name evidence="2" type="ORF">BFL28_17800</name>
</gene>
<comment type="caution">
    <text evidence="2">The sequence shown here is derived from an EMBL/GenBank/DDBJ whole genome shotgun (WGS) entry which is preliminary data.</text>
</comment>
<dbReference type="InterPro" id="IPR018777">
    <property type="entry name" value="Replication_initiator_prot_A"/>
</dbReference>
<keyword evidence="3" id="KW-1185">Reference proteome</keyword>
<protein>
    <submittedName>
        <fullName evidence="2">Plasmid replication initiator protein</fullName>
    </submittedName>
</protein>
<reference evidence="2 3" key="1">
    <citation type="submission" date="2016-08" db="EMBL/GenBank/DDBJ databases">
        <title>Draft genome of the agarase producing Sphingomonas sp. MCT13.</title>
        <authorList>
            <person name="D'Andrea M.M."/>
            <person name="Rossolini G.M."/>
            <person name="Thaller M.C."/>
        </authorList>
    </citation>
    <scope>NUCLEOTIDE SEQUENCE [LARGE SCALE GENOMIC DNA]</scope>
    <source>
        <strain evidence="2 3">MCT13</strain>
    </source>
</reference>
<accession>A0A1E3LUR2</accession>
<evidence type="ECO:0000313" key="3">
    <source>
        <dbReference type="Proteomes" id="UP000094487"/>
    </source>
</evidence>
<feature type="region of interest" description="Disordered" evidence="1">
    <location>
        <begin position="286"/>
        <end position="319"/>
    </location>
</feature>
<evidence type="ECO:0000313" key="2">
    <source>
        <dbReference type="EMBL" id="ODP37486.1"/>
    </source>
</evidence>
<dbReference type="Pfam" id="PF10134">
    <property type="entry name" value="RPA"/>
    <property type="match status" value="1"/>
</dbReference>
<evidence type="ECO:0000256" key="1">
    <source>
        <dbReference type="SAM" id="MobiDB-lite"/>
    </source>
</evidence>
<dbReference type="RefSeq" id="WP_069320800.1">
    <property type="nucleotide sequence ID" value="NZ_MDDS01000029.1"/>
</dbReference>
<dbReference type="EMBL" id="MDDS01000029">
    <property type="protein sequence ID" value="ODP37486.1"/>
    <property type="molecule type" value="Genomic_DNA"/>
</dbReference>
<proteinExistence type="predicted"/>
<dbReference type="Proteomes" id="UP000094487">
    <property type="component" value="Unassembled WGS sequence"/>
</dbReference>
<dbReference type="AlphaFoldDB" id="A0A1E3LUR2"/>
<name>A0A1E3LUR2_9SPHN</name>
<dbReference type="STRING" id="1888892.BFL28_17800"/>